<proteinExistence type="predicted"/>
<dbReference type="EMBL" id="JAGSOV010000046">
    <property type="protein sequence ID" value="MCO1657711.1"/>
    <property type="molecule type" value="Genomic_DNA"/>
</dbReference>
<evidence type="ECO:0000256" key="3">
    <source>
        <dbReference type="ARBA" id="ARBA00023002"/>
    </source>
</evidence>
<keyword evidence="2" id="KW-0288">FMN</keyword>
<gene>
    <name evidence="6" type="ORF">KDL28_21860</name>
</gene>
<evidence type="ECO:0000256" key="2">
    <source>
        <dbReference type="ARBA" id="ARBA00022643"/>
    </source>
</evidence>
<keyword evidence="7" id="KW-1185">Reference proteome</keyword>
<dbReference type="Gene3D" id="3.20.20.30">
    <property type="entry name" value="Luciferase-like domain"/>
    <property type="match status" value="1"/>
</dbReference>
<comment type="caution">
    <text evidence="6">The sequence shown here is derived from an EMBL/GenBank/DDBJ whole genome shotgun (WGS) entry which is preliminary data.</text>
</comment>
<dbReference type="Pfam" id="PF00296">
    <property type="entry name" value="Bac_luciferase"/>
    <property type="match status" value="1"/>
</dbReference>
<dbReference type="SUPFAM" id="SSF51679">
    <property type="entry name" value="Bacterial luciferase-like"/>
    <property type="match status" value="1"/>
</dbReference>
<dbReference type="InterPro" id="IPR011251">
    <property type="entry name" value="Luciferase-like_dom"/>
</dbReference>
<dbReference type="InterPro" id="IPR036661">
    <property type="entry name" value="Luciferase-like_sf"/>
</dbReference>
<evidence type="ECO:0000256" key="4">
    <source>
        <dbReference type="ARBA" id="ARBA00023033"/>
    </source>
</evidence>
<evidence type="ECO:0000259" key="5">
    <source>
        <dbReference type="Pfam" id="PF00296"/>
    </source>
</evidence>
<feature type="domain" description="Luciferase-like" evidence="5">
    <location>
        <begin position="141"/>
        <end position="223"/>
    </location>
</feature>
<reference evidence="6" key="1">
    <citation type="submission" date="2021-04" db="EMBL/GenBank/DDBJ databases">
        <title>Pseudonocardia sp. nov., isolated from sandy soil of mangrove forest.</title>
        <authorList>
            <person name="Zan Z."/>
            <person name="Huang R."/>
            <person name="Liu W."/>
        </authorList>
    </citation>
    <scope>NUCLEOTIDE SEQUENCE</scope>
    <source>
        <strain evidence="6">S2-4</strain>
    </source>
</reference>
<name>A0ABT1A435_9PSEU</name>
<dbReference type="InterPro" id="IPR051260">
    <property type="entry name" value="Diverse_substr_monoxygenases"/>
</dbReference>
<sequence length="316" mass="32589">MTAFTRARMHLGVEIDGAGHHPAAAGRTGADPRALSGVGHHLAMAMAARRGLDFVALPGGGETAALELATRIGPVVSGIDLLPAAPVTDVDDPTAALTAFAATSAGRVGWQPAPPGADQRWDEVARVVERVALRWSAPLRGSATPPLTVLRGDDPAALPVLARWADVVRISAPGLDAAHETRSRVRTAVAAAGRDPDDVAVLLDVEVHLAADRHRARAELARLDAVRPAPASSVRVLGPAGDLADLVGAALRLGAADGITLQPLVLPDDLRRVVDEAVPLLAGRGLLRSGWAGVLRRPGAGRDLVAAGAPWRQRSA</sequence>
<accession>A0ABT1A435</accession>
<dbReference type="Proteomes" id="UP001165283">
    <property type="component" value="Unassembled WGS sequence"/>
</dbReference>
<dbReference type="PANTHER" id="PTHR30011:SF16">
    <property type="entry name" value="C2H2 FINGER DOMAIN TRANSCRIPTION FACTOR (EUROFUNG)-RELATED"/>
    <property type="match status" value="1"/>
</dbReference>
<keyword evidence="3" id="KW-0560">Oxidoreductase</keyword>
<dbReference type="RefSeq" id="WP_252441361.1">
    <property type="nucleotide sequence ID" value="NZ_JAGSOV010000046.1"/>
</dbReference>
<keyword evidence="1" id="KW-0285">Flavoprotein</keyword>
<evidence type="ECO:0000256" key="1">
    <source>
        <dbReference type="ARBA" id="ARBA00022630"/>
    </source>
</evidence>
<organism evidence="6 7">
    <name type="scientific">Pseudonocardia humida</name>
    <dbReference type="NCBI Taxonomy" id="2800819"/>
    <lineage>
        <taxon>Bacteria</taxon>
        <taxon>Bacillati</taxon>
        <taxon>Actinomycetota</taxon>
        <taxon>Actinomycetes</taxon>
        <taxon>Pseudonocardiales</taxon>
        <taxon>Pseudonocardiaceae</taxon>
        <taxon>Pseudonocardia</taxon>
    </lineage>
</organism>
<keyword evidence="4" id="KW-0503">Monooxygenase</keyword>
<dbReference type="PANTHER" id="PTHR30011">
    <property type="entry name" value="ALKANESULFONATE MONOOXYGENASE-RELATED"/>
    <property type="match status" value="1"/>
</dbReference>
<evidence type="ECO:0000313" key="6">
    <source>
        <dbReference type="EMBL" id="MCO1657711.1"/>
    </source>
</evidence>
<evidence type="ECO:0000313" key="7">
    <source>
        <dbReference type="Proteomes" id="UP001165283"/>
    </source>
</evidence>
<protein>
    <submittedName>
        <fullName evidence="6">LLM class flavin-dependent oxidoreductase</fullName>
    </submittedName>
</protein>